<evidence type="ECO:0000313" key="9">
    <source>
        <dbReference type="Ensembl" id="ENSPMRP00000013763.1"/>
    </source>
</evidence>
<dbReference type="GeneID" id="114603456"/>
<feature type="domain" description="Phospholipase A2 inhibitor N-terminal" evidence="8">
    <location>
        <begin position="21"/>
        <end position="101"/>
    </location>
</feature>
<evidence type="ECO:0000256" key="3">
    <source>
        <dbReference type="ARBA" id="ARBA00022525"/>
    </source>
</evidence>
<dbReference type="GeneTree" id="ENSGT00940000164395"/>
<accession>A0A670INN8</accession>
<dbReference type="AlphaFoldDB" id="A0A670INN8"/>
<organism evidence="9 10">
    <name type="scientific">Podarcis muralis</name>
    <name type="common">Wall lizard</name>
    <name type="synonym">Lacerta muralis</name>
    <dbReference type="NCBI Taxonomy" id="64176"/>
    <lineage>
        <taxon>Eukaryota</taxon>
        <taxon>Metazoa</taxon>
        <taxon>Chordata</taxon>
        <taxon>Craniata</taxon>
        <taxon>Vertebrata</taxon>
        <taxon>Euteleostomi</taxon>
        <taxon>Lepidosauria</taxon>
        <taxon>Squamata</taxon>
        <taxon>Bifurcata</taxon>
        <taxon>Unidentata</taxon>
        <taxon>Episquamata</taxon>
        <taxon>Laterata</taxon>
        <taxon>Lacertibaenia</taxon>
        <taxon>Lacertidae</taxon>
        <taxon>Podarcis</taxon>
    </lineage>
</organism>
<keyword evidence="4" id="KW-0593">Phospholipase A2 inhibitor</keyword>
<protein>
    <submittedName>
        <fullName evidence="9">Phospholipase A2 inhibitor subunit gamma B-like</fullName>
    </submittedName>
</protein>
<dbReference type="Proteomes" id="UP000472272">
    <property type="component" value="Chromosome 8"/>
</dbReference>
<dbReference type="InterPro" id="IPR045860">
    <property type="entry name" value="Snake_toxin-like_sf"/>
</dbReference>
<dbReference type="KEGG" id="pmua:114603456"/>
<name>A0A670INN8_PODMU</name>
<dbReference type="Ensembl" id="ENSPMRT00000014706.1">
    <property type="protein sequence ID" value="ENSPMRP00000013763.1"/>
    <property type="gene ID" value="ENSPMRG00000009233.1"/>
</dbReference>
<keyword evidence="6" id="KW-0732">Signal</keyword>
<evidence type="ECO:0000259" key="7">
    <source>
        <dbReference type="Pfam" id="PF00021"/>
    </source>
</evidence>
<dbReference type="InterPro" id="IPR016054">
    <property type="entry name" value="LY6_UPA_recep-like"/>
</dbReference>
<sequence length="224" mass="23313">METPLPICFLSVFIVTGASLECETCAGVGNTCNGPMETCSPGFDMCAVTLSEARLGMKMNSVVKHCVQSKSCNDGTSIINLGKTGGLLSQVFCCVGAECKTMTPTLTPTRSKPNGNFCPACYAMNSECEEELVQCNGEENYCLDVSGTTDLGTLAVKTTMKGCTNSPTCEELKEHSGSISGITVTSSSSCRPAGTTSGGHRIVPGSFGLFLAALAGLQFVMHLP</sequence>
<dbReference type="CDD" id="cd23572">
    <property type="entry name" value="TFP_LU_ECD_PINLYP_rpt2"/>
    <property type="match status" value="1"/>
</dbReference>
<comment type="similarity">
    <text evidence="2">Belongs to the CNF-like-inhibitor family.</text>
</comment>
<comment type="subcellular location">
    <subcellularLocation>
        <location evidence="1">Secreted</location>
    </subcellularLocation>
</comment>
<dbReference type="SUPFAM" id="SSF57302">
    <property type="entry name" value="Snake toxin-like"/>
    <property type="match status" value="2"/>
</dbReference>
<dbReference type="CDD" id="cd23588">
    <property type="entry name" value="TFP_LU_ECD_PLIG"/>
    <property type="match status" value="1"/>
</dbReference>
<evidence type="ECO:0000256" key="2">
    <source>
        <dbReference type="ARBA" id="ARBA00006570"/>
    </source>
</evidence>
<dbReference type="OMA" id="TMKGCTN"/>
<dbReference type="RefSeq" id="XP_028598304.1">
    <property type="nucleotide sequence ID" value="XM_028742471.1"/>
</dbReference>
<evidence type="ECO:0000313" key="10">
    <source>
        <dbReference type="Proteomes" id="UP000472272"/>
    </source>
</evidence>
<reference evidence="9 10" key="1">
    <citation type="journal article" date="2019" name="Proc. Natl. Acad. Sci. U.S.A.">
        <title>Regulatory changes in pterin and carotenoid genes underlie balanced color polymorphisms in the wall lizard.</title>
        <authorList>
            <person name="Andrade P."/>
            <person name="Pinho C."/>
            <person name="Perez I de Lanuza G."/>
            <person name="Afonso S."/>
            <person name="Brejcha J."/>
            <person name="Rubin C.J."/>
            <person name="Wallerman O."/>
            <person name="Pereira P."/>
            <person name="Sabatino S.J."/>
            <person name="Bellati A."/>
            <person name="Pellitteri-Rosa D."/>
            <person name="Bosakova Z."/>
            <person name="Bunikis I."/>
            <person name="Carretero M.A."/>
            <person name="Feiner N."/>
            <person name="Marsik P."/>
            <person name="Pauperio F."/>
            <person name="Salvi D."/>
            <person name="Soler L."/>
            <person name="While G.M."/>
            <person name="Uller T."/>
            <person name="Font E."/>
            <person name="Andersson L."/>
            <person name="Carneiro M."/>
        </authorList>
    </citation>
    <scope>NUCLEOTIDE SEQUENCE</scope>
</reference>
<evidence type="ECO:0000256" key="5">
    <source>
        <dbReference type="ARBA" id="ARBA00023157"/>
    </source>
</evidence>
<feature type="signal peptide" evidence="6">
    <location>
        <begin position="1"/>
        <end position="19"/>
    </location>
</feature>
<gene>
    <name evidence="9" type="primary">LOC114603456</name>
</gene>
<evidence type="ECO:0000259" key="8">
    <source>
        <dbReference type="Pfam" id="PF02988"/>
    </source>
</evidence>
<reference evidence="9" key="3">
    <citation type="submission" date="2025-09" db="UniProtKB">
        <authorList>
            <consortium name="Ensembl"/>
        </authorList>
    </citation>
    <scope>IDENTIFICATION</scope>
</reference>
<dbReference type="PANTHER" id="PTHR20914">
    <property type="entry name" value="LY6/PLAUR DOMAIN-CONTAINING PROTEIN 8"/>
    <property type="match status" value="1"/>
</dbReference>
<evidence type="ECO:0000256" key="6">
    <source>
        <dbReference type="SAM" id="SignalP"/>
    </source>
</evidence>
<keyword evidence="10" id="KW-1185">Reference proteome</keyword>
<dbReference type="InterPro" id="IPR004126">
    <property type="entry name" value="PLipase_A2_inh_N"/>
</dbReference>
<dbReference type="Pfam" id="PF00021">
    <property type="entry name" value="UPAR_LY6"/>
    <property type="match status" value="1"/>
</dbReference>
<evidence type="ECO:0000256" key="1">
    <source>
        <dbReference type="ARBA" id="ARBA00004613"/>
    </source>
</evidence>
<dbReference type="GO" id="GO:0019834">
    <property type="term" value="F:phospholipase A2 inhibitor activity"/>
    <property type="evidence" value="ECO:0007669"/>
    <property type="project" value="UniProtKB-KW"/>
</dbReference>
<reference evidence="9" key="2">
    <citation type="submission" date="2025-08" db="UniProtKB">
        <authorList>
            <consortium name="Ensembl"/>
        </authorList>
    </citation>
    <scope>IDENTIFICATION</scope>
</reference>
<dbReference type="OrthoDB" id="9907178at2759"/>
<evidence type="ECO:0000256" key="4">
    <source>
        <dbReference type="ARBA" id="ARBA00023005"/>
    </source>
</evidence>
<feature type="chain" id="PRO_5025595679" evidence="6">
    <location>
        <begin position="20"/>
        <end position="224"/>
    </location>
</feature>
<proteinExistence type="inferred from homology"/>
<feature type="domain" description="UPAR/Ly6" evidence="7">
    <location>
        <begin position="118"/>
        <end position="188"/>
    </location>
</feature>
<dbReference type="PANTHER" id="PTHR20914:SF30">
    <property type="entry name" value="LY6_PLAUR DOMAIN CONTAINING 9"/>
    <property type="match status" value="1"/>
</dbReference>
<dbReference type="GO" id="GO:0005576">
    <property type="term" value="C:extracellular region"/>
    <property type="evidence" value="ECO:0007669"/>
    <property type="project" value="UniProtKB-SubCell"/>
</dbReference>
<keyword evidence="3" id="KW-0964">Secreted</keyword>
<dbReference type="InterPro" id="IPR050918">
    <property type="entry name" value="CNF-like_PLA2_Inhibitor"/>
</dbReference>
<dbReference type="Pfam" id="PF02988">
    <property type="entry name" value="PLA2_inh"/>
    <property type="match status" value="1"/>
</dbReference>
<dbReference type="Gene3D" id="2.10.60.10">
    <property type="entry name" value="CD59"/>
    <property type="match status" value="2"/>
</dbReference>
<keyword evidence="5" id="KW-1015">Disulfide bond</keyword>